<sequence>PPPPPDSRNPGIFQRHALRKSDLPDNPSPEKKINKNKGTGQAGAVFYHAGPAAEDLFESGKDEVRTRARARVCVRVGGFFFARARVYSSDLIQKEEKEKKMSLAGRSADVTIRIFFLLVGHFFPRGTRTDPGEAAGFSFRARRAVRSRARAHTHLTTPPEGARPDRHIDLRPPADADAVRPADRPFPDKAVGCVAAGRGR</sequence>
<proteinExistence type="predicted"/>
<organism evidence="2 3">
    <name type="scientific">Olpidium bornovanus</name>
    <dbReference type="NCBI Taxonomy" id="278681"/>
    <lineage>
        <taxon>Eukaryota</taxon>
        <taxon>Fungi</taxon>
        <taxon>Fungi incertae sedis</taxon>
        <taxon>Olpidiomycota</taxon>
        <taxon>Olpidiomycotina</taxon>
        <taxon>Olpidiomycetes</taxon>
        <taxon>Olpidiales</taxon>
        <taxon>Olpidiaceae</taxon>
        <taxon>Olpidium</taxon>
    </lineage>
</organism>
<accession>A0A8H7ZJH5</accession>
<dbReference type="EMBL" id="JAEFCI010013244">
    <property type="protein sequence ID" value="KAG5455518.1"/>
    <property type="molecule type" value="Genomic_DNA"/>
</dbReference>
<gene>
    <name evidence="2" type="ORF">BJ554DRAFT_5043</name>
</gene>
<feature type="compositionally biased region" description="Basic and acidic residues" evidence="1">
    <location>
        <begin position="19"/>
        <end position="33"/>
    </location>
</feature>
<feature type="non-terminal residue" evidence="2">
    <location>
        <position position="1"/>
    </location>
</feature>
<reference evidence="2 3" key="1">
    <citation type="journal article" name="Sci. Rep.">
        <title>Genome-scale phylogenetic analyses confirm Olpidium as the closest living zoosporic fungus to the non-flagellated, terrestrial fungi.</title>
        <authorList>
            <person name="Chang Y."/>
            <person name="Rochon D."/>
            <person name="Sekimoto S."/>
            <person name="Wang Y."/>
            <person name="Chovatia M."/>
            <person name="Sandor L."/>
            <person name="Salamov A."/>
            <person name="Grigoriev I.V."/>
            <person name="Stajich J.E."/>
            <person name="Spatafora J.W."/>
        </authorList>
    </citation>
    <scope>NUCLEOTIDE SEQUENCE [LARGE SCALE GENOMIC DNA]</scope>
    <source>
        <strain evidence="2">S191</strain>
    </source>
</reference>
<feature type="region of interest" description="Disordered" evidence="1">
    <location>
        <begin position="149"/>
        <end position="200"/>
    </location>
</feature>
<feature type="compositionally biased region" description="Basic and acidic residues" evidence="1">
    <location>
        <begin position="162"/>
        <end position="187"/>
    </location>
</feature>
<protein>
    <submittedName>
        <fullName evidence="2">Uncharacterized protein</fullName>
    </submittedName>
</protein>
<keyword evidence="3" id="KW-1185">Reference proteome</keyword>
<dbReference type="AlphaFoldDB" id="A0A8H7ZJH5"/>
<evidence type="ECO:0000256" key="1">
    <source>
        <dbReference type="SAM" id="MobiDB-lite"/>
    </source>
</evidence>
<evidence type="ECO:0000313" key="3">
    <source>
        <dbReference type="Proteomes" id="UP000673691"/>
    </source>
</evidence>
<dbReference type="Proteomes" id="UP000673691">
    <property type="component" value="Unassembled WGS sequence"/>
</dbReference>
<comment type="caution">
    <text evidence="2">The sequence shown here is derived from an EMBL/GenBank/DDBJ whole genome shotgun (WGS) entry which is preliminary data.</text>
</comment>
<feature type="region of interest" description="Disordered" evidence="1">
    <location>
        <begin position="1"/>
        <end position="40"/>
    </location>
</feature>
<evidence type="ECO:0000313" key="2">
    <source>
        <dbReference type="EMBL" id="KAG5455518.1"/>
    </source>
</evidence>
<name>A0A8H7ZJH5_9FUNG</name>